<feature type="region of interest" description="Disordered" evidence="5">
    <location>
        <begin position="1"/>
        <end position="24"/>
    </location>
</feature>
<evidence type="ECO:0000256" key="4">
    <source>
        <dbReference type="ARBA" id="ARBA00024746"/>
    </source>
</evidence>
<evidence type="ECO:0000256" key="1">
    <source>
        <dbReference type="ARBA" id="ARBA00010577"/>
    </source>
</evidence>
<dbReference type="Pfam" id="PF03963">
    <property type="entry name" value="FlgD"/>
    <property type="match status" value="1"/>
</dbReference>
<proteinExistence type="inferred from homology"/>
<organism evidence="6 7">
    <name type="scientific">Sphaerobacter thermophilus (strain ATCC 49802 / DSM 20745 / KCCM 41009 / NCIMB 13125 / S 6022)</name>
    <dbReference type="NCBI Taxonomy" id="479434"/>
    <lineage>
        <taxon>Bacteria</taxon>
        <taxon>Pseudomonadati</taxon>
        <taxon>Thermomicrobiota</taxon>
        <taxon>Thermomicrobia</taxon>
        <taxon>Sphaerobacterales</taxon>
        <taxon>Sphaerobacterineae</taxon>
        <taxon>Sphaerobacteraceae</taxon>
        <taxon>Sphaerobacter</taxon>
    </lineage>
</organism>
<dbReference type="eggNOG" id="COG1843">
    <property type="taxonomic scope" value="Bacteria"/>
</dbReference>
<keyword evidence="6" id="KW-0966">Cell projection</keyword>
<reference evidence="6 7" key="2">
    <citation type="journal article" date="2010" name="Stand. Genomic Sci.">
        <title>Complete genome sequence of Desulfohalobium retbaense type strain (HR(100)).</title>
        <authorList>
            <person name="Spring S."/>
            <person name="Nolan M."/>
            <person name="Lapidus A."/>
            <person name="Glavina Del Rio T."/>
            <person name="Copeland A."/>
            <person name="Tice H."/>
            <person name="Cheng J.F."/>
            <person name="Lucas S."/>
            <person name="Land M."/>
            <person name="Chen F."/>
            <person name="Bruce D."/>
            <person name="Goodwin L."/>
            <person name="Pitluck S."/>
            <person name="Ivanova N."/>
            <person name="Mavromatis K."/>
            <person name="Mikhailova N."/>
            <person name="Pati A."/>
            <person name="Chen A."/>
            <person name="Palaniappan K."/>
            <person name="Hauser L."/>
            <person name="Chang Y.J."/>
            <person name="Jeffries C.D."/>
            <person name="Munk C."/>
            <person name="Kiss H."/>
            <person name="Chain P."/>
            <person name="Han C."/>
            <person name="Brettin T."/>
            <person name="Detter J.C."/>
            <person name="Schuler E."/>
            <person name="Goker M."/>
            <person name="Rohde M."/>
            <person name="Bristow J."/>
            <person name="Eisen J.A."/>
            <person name="Markowitz V."/>
            <person name="Hugenholtz P."/>
            <person name="Kyrpides N.C."/>
            <person name="Klenk H.P."/>
        </authorList>
    </citation>
    <scope>NUCLEOTIDE SEQUENCE [LARGE SCALE GENOMIC DNA]</scope>
    <source>
        <strain evidence="7">ATCC 49802 / DSM 20745 / S 6022</strain>
    </source>
</reference>
<dbReference type="Proteomes" id="UP000002027">
    <property type="component" value="Chromosome 1"/>
</dbReference>
<comment type="similarity">
    <text evidence="1">Belongs to the FlgD family.</text>
</comment>
<reference evidence="7" key="1">
    <citation type="submission" date="2009-11" db="EMBL/GenBank/DDBJ databases">
        <title>The complete chromosome 1 of Sphaerobacter thermophilus DSM 20745.</title>
        <authorList>
            <person name="Lucas S."/>
            <person name="Copeland A."/>
            <person name="Lapidus A."/>
            <person name="Glavina del Rio T."/>
            <person name="Dalin E."/>
            <person name="Tice H."/>
            <person name="Bruce D."/>
            <person name="Goodwin L."/>
            <person name="Pitluck S."/>
            <person name="Kyrpides N."/>
            <person name="Mavromatis K."/>
            <person name="Ivanova N."/>
            <person name="Mikhailova N."/>
            <person name="LaButti K.M."/>
            <person name="Clum A."/>
            <person name="Sun H.I."/>
            <person name="Brettin T."/>
            <person name="Detter J.C."/>
            <person name="Han C."/>
            <person name="Larimer F."/>
            <person name="Land M."/>
            <person name="Hauser L."/>
            <person name="Markowitz V."/>
            <person name="Cheng J.F."/>
            <person name="Hugenholtz P."/>
            <person name="Woyke T."/>
            <person name="Wu D."/>
            <person name="Steenblock K."/>
            <person name="Schneider S."/>
            <person name="Pukall R."/>
            <person name="Goeker M."/>
            <person name="Klenk H.P."/>
            <person name="Eisen J.A."/>
        </authorList>
    </citation>
    <scope>NUCLEOTIDE SEQUENCE [LARGE SCALE GENOMIC DNA]</scope>
    <source>
        <strain evidence="7">ATCC 49802 / DSM 20745 / S 6022</strain>
    </source>
</reference>
<feature type="compositionally biased region" description="Polar residues" evidence="5">
    <location>
        <begin position="1"/>
        <end position="23"/>
    </location>
</feature>
<dbReference type="STRING" id="479434.Sthe_0542"/>
<comment type="function">
    <text evidence="4">Required for flagellar hook formation. May act as a scaffolding protein.</text>
</comment>
<keyword evidence="3" id="KW-1005">Bacterial flagellum biogenesis</keyword>
<evidence type="ECO:0000313" key="6">
    <source>
        <dbReference type="EMBL" id="ACZ37980.1"/>
    </source>
</evidence>
<accession>D1C163</accession>
<keyword evidence="6" id="KW-0282">Flagellum</keyword>
<dbReference type="InParanoid" id="D1C163"/>
<dbReference type="HOGENOM" id="CLU_047535_1_0_0"/>
<evidence type="ECO:0000256" key="2">
    <source>
        <dbReference type="ARBA" id="ARBA00016013"/>
    </source>
</evidence>
<dbReference type="KEGG" id="sti:Sthe_0542"/>
<dbReference type="GO" id="GO:0044781">
    <property type="term" value="P:bacterial-type flagellum organization"/>
    <property type="evidence" value="ECO:0007669"/>
    <property type="project" value="UniProtKB-KW"/>
</dbReference>
<keyword evidence="6" id="KW-0969">Cilium</keyword>
<dbReference type="InterPro" id="IPR005648">
    <property type="entry name" value="FlgD"/>
</dbReference>
<evidence type="ECO:0000256" key="3">
    <source>
        <dbReference type="ARBA" id="ARBA00022795"/>
    </source>
</evidence>
<keyword evidence="7" id="KW-1185">Reference proteome</keyword>
<evidence type="ECO:0000313" key="7">
    <source>
        <dbReference type="Proteomes" id="UP000002027"/>
    </source>
</evidence>
<dbReference type="AlphaFoldDB" id="D1C163"/>
<evidence type="ECO:0000256" key="5">
    <source>
        <dbReference type="SAM" id="MobiDB-lite"/>
    </source>
</evidence>
<protein>
    <recommendedName>
        <fullName evidence="2">Basal-body rod modification protein FlgD</fullName>
    </recommendedName>
</protein>
<sequence>MSVPGVTNQTNPGTDAASSTTFSPADRLGKQEFLMLLTAQLRNQDPLRPMEDTEFIAQLAQLNSLEQMQQMNETLSTLVEMSVLAQTASLIGRHVTALDPSGGGVIKGVVSDVTIHEGTPVLNVGGTAVPLAHVVSIGIDPSATASGGAA</sequence>
<name>D1C163_SPHTD</name>
<dbReference type="OrthoDB" id="166810at2"/>
<gene>
    <name evidence="6" type="ordered locus">Sthe_0542</name>
</gene>
<dbReference type="EMBL" id="CP001823">
    <property type="protein sequence ID" value="ACZ37980.1"/>
    <property type="molecule type" value="Genomic_DNA"/>
</dbReference>
<dbReference type="FunCoup" id="D1C163">
    <property type="interactions" value="26"/>
</dbReference>
<dbReference type="RefSeq" id="WP_012871027.1">
    <property type="nucleotide sequence ID" value="NC_013523.1"/>
</dbReference>